<keyword evidence="2" id="KW-1185">Reference proteome</keyword>
<proteinExistence type="predicted"/>
<comment type="caution">
    <text evidence="1">The sequence shown here is derived from an EMBL/GenBank/DDBJ whole genome shotgun (WGS) entry which is preliminary data.</text>
</comment>
<dbReference type="Proteomes" id="UP001597261">
    <property type="component" value="Unassembled WGS sequence"/>
</dbReference>
<reference evidence="2" key="1">
    <citation type="journal article" date="2019" name="Int. J. Syst. Evol. Microbiol.">
        <title>The Global Catalogue of Microorganisms (GCM) 10K type strain sequencing project: providing services to taxonomists for standard genome sequencing and annotation.</title>
        <authorList>
            <consortium name="The Broad Institute Genomics Platform"/>
            <consortium name="The Broad Institute Genome Sequencing Center for Infectious Disease"/>
            <person name="Wu L."/>
            <person name="Ma J."/>
        </authorList>
    </citation>
    <scope>NUCLEOTIDE SEQUENCE [LARGE SCALE GENOMIC DNA]</scope>
    <source>
        <strain evidence="2">CGMCC 1.12470</strain>
    </source>
</reference>
<protein>
    <recommendedName>
        <fullName evidence="3">Resolvase/invertase-type recombinase catalytic domain-containing protein</fullName>
    </recommendedName>
</protein>
<gene>
    <name evidence="1" type="ORF">ACFSL4_34735</name>
</gene>
<evidence type="ECO:0000313" key="1">
    <source>
        <dbReference type="EMBL" id="MFD1663186.1"/>
    </source>
</evidence>
<dbReference type="EMBL" id="JBHUDX010000118">
    <property type="protein sequence ID" value="MFD1663186.1"/>
    <property type="molecule type" value="Genomic_DNA"/>
</dbReference>
<evidence type="ECO:0008006" key="3">
    <source>
        <dbReference type="Google" id="ProtNLM"/>
    </source>
</evidence>
<evidence type="ECO:0000313" key="2">
    <source>
        <dbReference type="Proteomes" id="UP001597261"/>
    </source>
</evidence>
<organism evidence="1 2">
    <name type="scientific">Streptomyces caeni</name>
    <dbReference type="NCBI Taxonomy" id="2307231"/>
    <lineage>
        <taxon>Bacteria</taxon>
        <taxon>Bacillati</taxon>
        <taxon>Actinomycetota</taxon>
        <taxon>Actinomycetes</taxon>
        <taxon>Kitasatosporales</taxon>
        <taxon>Streptomycetaceae</taxon>
        <taxon>Streptomyces</taxon>
    </lineage>
</organism>
<name>A0ABW4J2R6_9ACTN</name>
<dbReference type="RefSeq" id="WP_319594179.1">
    <property type="nucleotide sequence ID" value="NZ_JBHUDX010000118.1"/>
</dbReference>
<accession>A0ABW4J2R6</accession>
<sequence>MRAPTMFFNVLATFAEFEIDLLCHRPREGMTEGVALAPSPKAHPCRAA</sequence>